<dbReference type="OrthoDB" id="5067937at2759"/>
<dbReference type="Proteomes" id="UP000266234">
    <property type="component" value="Unassembled WGS sequence"/>
</dbReference>
<dbReference type="EMBL" id="PXOG01000096">
    <property type="protein sequence ID" value="RGP77384.1"/>
    <property type="molecule type" value="Genomic_DNA"/>
</dbReference>
<gene>
    <name evidence="2" type="ORF">FLONG3_4523</name>
</gene>
<evidence type="ECO:0000256" key="1">
    <source>
        <dbReference type="SAM" id="SignalP"/>
    </source>
</evidence>
<dbReference type="STRING" id="694270.A0A395SY21"/>
<evidence type="ECO:0000313" key="2">
    <source>
        <dbReference type="EMBL" id="RGP77384.1"/>
    </source>
</evidence>
<organism evidence="2 3">
    <name type="scientific">Fusarium longipes</name>
    <dbReference type="NCBI Taxonomy" id="694270"/>
    <lineage>
        <taxon>Eukaryota</taxon>
        <taxon>Fungi</taxon>
        <taxon>Dikarya</taxon>
        <taxon>Ascomycota</taxon>
        <taxon>Pezizomycotina</taxon>
        <taxon>Sordariomycetes</taxon>
        <taxon>Hypocreomycetidae</taxon>
        <taxon>Hypocreales</taxon>
        <taxon>Nectriaceae</taxon>
        <taxon>Fusarium</taxon>
    </lineage>
</organism>
<keyword evidence="3" id="KW-1185">Reference proteome</keyword>
<proteinExistence type="predicted"/>
<comment type="caution">
    <text evidence="2">The sequence shown here is derived from an EMBL/GenBank/DDBJ whole genome shotgun (WGS) entry which is preliminary data.</text>
</comment>
<accession>A0A395SY21</accession>
<protein>
    <submittedName>
        <fullName evidence="2">Uncharacterized protein</fullName>
    </submittedName>
</protein>
<feature type="chain" id="PRO_5017185394" evidence="1">
    <location>
        <begin position="22"/>
        <end position="245"/>
    </location>
</feature>
<keyword evidence="1" id="KW-0732">Signal</keyword>
<reference evidence="2 3" key="1">
    <citation type="journal article" date="2018" name="PLoS Pathog.">
        <title>Evolution of structural diversity of trichothecenes, a family of toxins produced by plant pathogenic and entomopathogenic fungi.</title>
        <authorList>
            <person name="Proctor R.H."/>
            <person name="McCormick S.P."/>
            <person name="Kim H.S."/>
            <person name="Cardoza R.E."/>
            <person name="Stanley A.M."/>
            <person name="Lindo L."/>
            <person name="Kelly A."/>
            <person name="Brown D.W."/>
            <person name="Lee T."/>
            <person name="Vaughan M.M."/>
            <person name="Alexander N.J."/>
            <person name="Busman M."/>
            <person name="Gutierrez S."/>
        </authorList>
    </citation>
    <scope>NUCLEOTIDE SEQUENCE [LARGE SCALE GENOMIC DNA]</scope>
    <source>
        <strain evidence="2 3">NRRL 20695</strain>
    </source>
</reference>
<evidence type="ECO:0000313" key="3">
    <source>
        <dbReference type="Proteomes" id="UP000266234"/>
    </source>
</evidence>
<sequence length="245" mass="25717">MHSFVHLLAGAILATTSTVQAFPSLGGLAPRDVFVPPTTCKTFGVGSTFVSYGNVCVGVSDGMVTVTYPTLQTGTYSASQIHVYIGETAPTDTAPGQFPYTVDKNFCSISSDGTSATCRIPVKDSWRACDKQLYIATHGSLTAGTGWGEGACYGKENGKGNGNCAKYWTFTTTCQCPVVIEYKPITSTTTCLTTITNVITSIVTPPPRATITGCNNPSAASPTTVTSTTTTSVDFTCPLYQAFDQ</sequence>
<dbReference type="AlphaFoldDB" id="A0A395SY21"/>
<name>A0A395SY21_9HYPO</name>
<feature type="signal peptide" evidence="1">
    <location>
        <begin position="1"/>
        <end position="21"/>
    </location>
</feature>